<evidence type="ECO:0000313" key="2">
    <source>
        <dbReference type="Proteomes" id="UP000177707"/>
    </source>
</evidence>
<sequence>MKQKRSLVKNILREARLSKYRLDEIKSLMKVGDISYSQAVEMSKAPLNLLNKGMGIVAKRYGKKHKMVSFSAYMR</sequence>
<accession>A0A1G2TXR7</accession>
<evidence type="ECO:0000313" key="1">
    <source>
        <dbReference type="EMBL" id="OHB02067.1"/>
    </source>
</evidence>
<reference evidence="1 2" key="1">
    <citation type="journal article" date="2016" name="Nat. Commun.">
        <title>Thousands of microbial genomes shed light on interconnected biogeochemical processes in an aquifer system.</title>
        <authorList>
            <person name="Anantharaman K."/>
            <person name="Brown C.T."/>
            <person name="Hug L.A."/>
            <person name="Sharon I."/>
            <person name="Castelle C.J."/>
            <person name="Probst A.J."/>
            <person name="Thomas B.C."/>
            <person name="Singh A."/>
            <person name="Wilkins M.J."/>
            <person name="Karaoz U."/>
            <person name="Brodie E.L."/>
            <person name="Williams K.H."/>
            <person name="Hubbard S.S."/>
            <person name="Banfield J.F."/>
        </authorList>
    </citation>
    <scope>NUCLEOTIDE SEQUENCE [LARGE SCALE GENOMIC DNA]</scope>
</reference>
<name>A0A1G2TXR7_9BACT</name>
<organism evidence="1 2">
    <name type="scientific">Candidatus Zambryskibacteria bacterium RIFCSPLOWO2_01_FULL_39_39</name>
    <dbReference type="NCBI Taxonomy" id="1802758"/>
    <lineage>
        <taxon>Bacteria</taxon>
        <taxon>Candidatus Zambryskiibacteriota</taxon>
    </lineage>
</organism>
<proteinExistence type="predicted"/>
<dbReference type="AlphaFoldDB" id="A0A1G2TXR7"/>
<dbReference type="Proteomes" id="UP000177707">
    <property type="component" value="Unassembled WGS sequence"/>
</dbReference>
<protein>
    <submittedName>
        <fullName evidence="1">Uncharacterized protein</fullName>
    </submittedName>
</protein>
<dbReference type="EMBL" id="MHWB01000008">
    <property type="protein sequence ID" value="OHB02067.1"/>
    <property type="molecule type" value="Genomic_DNA"/>
</dbReference>
<comment type="caution">
    <text evidence="1">The sequence shown here is derived from an EMBL/GenBank/DDBJ whole genome shotgun (WGS) entry which is preliminary data.</text>
</comment>
<gene>
    <name evidence="1" type="ORF">A3A96_03615</name>
</gene>